<dbReference type="AlphaFoldDB" id="A0A0S2ISS8"/>
<evidence type="ECO:0000313" key="2">
    <source>
        <dbReference type="Proteomes" id="UP000058857"/>
    </source>
</evidence>
<protein>
    <submittedName>
        <fullName evidence="1">Uncharacterized protein</fullName>
    </submittedName>
</protein>
<name>A0A0S2ISS8_LEPBO</name>
<organism evidence="1">
    <name type="scientific">Leptospira borgpetersenii serovar Ballum</name>
    <dbReference type="NCBI Taxonomy" id="280505"/>
    <lineage>
        <taxon>Bacteria</taxon>
        <taxon>Pseudomonadati</taxon>
        <taxon>Spirochaetota</taxon>
        <taxon>Spirochaetia</taxon>
        <taxon>Leptospirales</taxon>
        <taxon>Leptospiraceae</taxon>
        <taxon>Leptospira</taxon>
    </lineage>
</organism>
<sequence length="38" mass="4659">MIKLSICLYINIKRKRKFDRPIFATFPILYNFKPNKNI</sequence>
<dbReference type="PATRIC" id="fig|280505.15.peg.2265"/>
<reference evidence="1 2" key="1">
    <citation type="journal article" date="2015" name="PLoS Negl. Trop. Dis.">
        <title>Distribution of Plasmids in Distinct Leptospira Pathogenic Species.</title>
        <authorList>
            <person name="Wang Y."/>
            <person name="Zhuang X."/>
            <person name="Zhong Y."/>
            <person name="Zhang C."/>
            <person name="Zhang Y."/>
            <person name="Zeng L."/>
            <person name="Zhu Y."/>
            <person name="He P."/>
            <person name="Dong K."/>
            <person name="Pal U."/>
            <person name="Guo X."/>
            <person name="Qin J."/>
        </authorList>
    </citation>
    <scope>NUCLEOTIDE SEQUENCE [LARGE SCALE GENOMIC DNA]</scope>
    <source>
        <strain evidence="1 2">56604</strain>
    </source>
</reference>
<gene>
    <name evidence="1" type="ORF">LBBP_02316</name>
</gene>
<dbReference type="Proteomes" id="UP000058857">
    <property type="component" value="Chromosome 1"/>
</dbReference>
<proteinExistence type="predicted"/>
<dbReference type="EMBL" id="CP012029">
    <property type="protein sequence ID" value="ALO26565.1"/>
    <property type="molecule type" value="Genomic_DNA"/>
</dbReference>
<accession>A0A0S2ISS8</accession>
<evidence type="ECO:0000313" key="1">
    <source>
        <dbReference type="EMBL" id="ALO26565.1"/>
    </source>
</evidence>